<dbReference type="AlphaFoldDB" id="A0AAV0IP94"/>
<dbReference type="EMBL" id="CAMGYJ010000004">
    <property type="protein sequence ID" value="CAI0398619.1"/>
    <property type="molecule type" value="Genomic_DNA"/>
</dbReference>
<dbReference type="Proteomes" id="UP001154282">
    <property type="component" value="Unassembled WGS sequence"/>
</dbReference>
<evidence type="ECO:0000313" key="2">
    <source>
        <dbReference type="Proteomes" id="UP001154282"/>
    </source>
</evidence>
<proteinExistence type="predicted"/>
<organism evidence="1 2">
    <name type="scientific">Linum tenue</name>
    <dbReference type="NCBI Taxonomy" id="586396"/>
    <lineage>
        <taxon>Eukaryota</taxon>
        <taxon>Viridiplantae</taxon>
        <taxon>Streptophyta</taxon>
        <taxon>Embryophyta</taxon>
        <taxon>Tracheophyta</taxon>
        <taxon>Spermatophyta</taxon>
        <taxon>Magnoliopsida</taxon>
        <taxon>eudicotyledons</taxon>
        <taxon>Gunneridae</taxon>
        <taxon>Pentapetalae</taxon>
        <taxon>rosids</taxon>
        <taxon>fabids</taxon>
        <taxon>Malpighiales</taxon>
        <taxon>Linaceae</taxon>
        <taxon>Linum</taxon>
    </lineage>
</organism>
<protein>
    <submittedName>
        <fullName evidence="1">Uncharacterized protein</fullName>
    </submittedName>
</protein>
<accession>A0AAV0IP94</accession>
<reference evidence="1" key="1">
    <citation type="submission" date="2022-08" db="EMBL/GenBank/DDBJ databases">
        <authorList>
            <person name="Gutierrez-Valencia J."/>
        </authorList>
    </citation>
    <scope>NUCLEOTIDE SEQUENCE</scope>
</reference>
<keyword evidence="2" id="KW-1185">Reference proteome</keyword>
<sequence length="75" mass="8576">MAQNNRPPNWKEDGDEVLCKVWIQISEDSSVGHYQSTSEFWRRFGVMFVAKGFGISRVDTCLAARRKTIQHQCGA</sequence>
<gene>
    <name evidence="1" type="ORF">LITE_LOCUS9971</name>
</gene>
<name>A0AAV0IP94_9ROSI</name>
<comment type="caution">
    <text evidence="1">The sequence shown here is derived from an EMBL/GenBank/DDBJ whole genome shotgun (WGS) entry which is preliminary data.</text>
</comment>
<evidence type="ECO:0000313" key="1">
    <source>
        <dbReference type="EMBL" id="CAI0398619.1"/>
    </source>
</evidence>